<dbReference type="Proteomes" id="UP000660729">
    <property type="component" value="Unassembled WGS sequence"/>
</dbReference>
<feature type="region of interest" description="Disordered" evidence="1">
    <location>
        <begin position="1"/>
        <end position="27"/>
    </location>
</feature>
<evidence type="ECO:0000256" key="1">
    <source>
        <dbReference type="SAM" id="MobiDB-lite"/>
    </source>
</evidence>
<protein>
    <submittedName>
        <fullName evidence="2">Uncharacterized protein</fullName>
    </submittedName>
</protein>
<gene>
    <name evidence="2" type="ORF">HII31_11050</name>
</gene>
<reference evidence="2" key="1">
    <citation type="submission" date="2020-04" db="EMBL/GenBank/DDBJ databases">
        <title>Draft genome resource of the tomato pathogen Pseudocercospora fuligena.</title>
        <authorList>
            <person name="Zaccaron A."/>
        </authorList>
    </citation>
    <scope>NUCLEOTIDE SEQUENCE</scope>
    <source>
        <strain evidence="2">PF001</strain>
    </source>
</reference>
<dbReference type="InterPro" id="IPR007612">
    <property type="entry name" value="LOR"/>
</dbReference>
<evidence type="ECO:0000313" key="3">
    <source>
        <dbReference type="Proteomes" id="UP000660729"/>
    </source>
</evidence>
<comment type="caution">
    <text evidence="2">The sequence shown here is derived from an EMBL/GenBank/DDBJ whole genome shotgun (WGS) entry which is preliminary data.</text>
</comment>
<keyword evidence="3" id="KW-1185">Reference proteome</keyword>
<dbReference type="Pfam" id="PF04525">
    <property type="entry name" value="LOR"/>
    <property type="match status" value="1"/>
</dbReference>
<accession>A0A8H6R851</accession>
<sequence>MAEIQDHNHSKTQSTLQSPPSLLTIGSGHISEGERTLSITCPARYFTSSTCPITNEYGELLFKVEVPAALKSYSVRRTLKDTSDKTLLILRHPNSKIHTLAVETETGMQLCLVKDHGERIRDQTAQVHFGECYETIDIRDVNAVGTRTAYEVQGRLVAELEMVVDNERELLKVKVILLGRRGS</sequence>
<name>A0A8H6R851_9PEZI</name>
<dbReference type="OrthoDB" id="97518at2759"/>
<dbReference type="AlphaFoldDB" id="A0A8H6R851"/>
<feature type="compositionally biased region" description="Polar residues" evidence="1">
    <location>
        <begin position="11"/>
        <end position="21"/>
    </location>
</feature>
<proteinExistence type="predicted"/>
<dbReference type="EMBL" id="JABCIY010000224">
    <property type="protein sequence ID" value="KAF7187711.1"/>
    <property type="molecule type" value="Genomic_DNA"/>
</dbReference>
<evidence type="ECO:0000313" key="2">
    <source>
        <dbReference type="EMBL" id="KAF7187711.1"/>
    </source>
</evidence>
<organism evidence="2 3">
    <name type="scientific">Pseudocercospora fuligena</name>
    <dbReference type="NCBI Taxonomy" id="685502"/>
    <lineage>
        <taxon>Eukaryota</taxon>
        <taxon>Fungi</taxon>
        <taxon>Dikarya</taxon>
        <taxon>Ascomycota</taxon>
        <taxon>Pezizomycotina</taxon>
        <taxon>Dothideomycetes</taxon>
        <taxon>Dothideomycetidae</taxon>
        <taxon>Mycosphaerellales</taxon>
        <taxon>Mycosphaerellaceae</taxon>
        <taxon>Pseudocercospora</taxon>
    </lineage>
</organism>